<sequence>MSEHPHFKENILKIDINQYIKNYDKLISLKKEPPADNYGRARESKVEKTNRRRWGLRNSRIKREKIRLAKEKGIPPPRLVFKREKIVDDKEDDINFKKFNNDLIKIFKLQE</sequence>
<dbReference type="EMBL" id="CABVLZ010000005">
    <property type="protein sequence ID" value="VVU95525.1"/>
    <property type="molecule type" value="Genomic_DNA"/>
</dbReference>
<proteinExistence type="predicted"/>
<name>A0A5E8CM03_9ZZZZ</name>
<evidence type="ECO:0000313" key="1">
    <source>
        <dbReference type="EMBL" id="VVU95525.1"/>
    </source>
</evidence>
<protein>
    <submittedName>
        <fullName evidence="1">Uncharacterized protein</fullName>
    </submittedName>
</protein>
<organism evidence="1">
    <name type="scientific">seawater metagenome</name>
    <dbReference type="NCBI Taxonomy" id="1561972"/>
    <lineage>
        <taxon>unclassified sequences</taxon>
        <taxon>metagenomes</taxon>
        <taxon>ecological metagenomes</taxon>
    </lineage>
</organism>
<dbReference type="AlphaFoldDB" id="A0A5E8CM03"/>
<accession>A0A5E8CM03</accession>
<reference evidence="1" key="1">
    <citation type="submission" date="2019-09" db="EMBL/GenBank/DDBJ databases">
        <authorList>
            <person name="Needham M D."/>
        </authorList>
    </citation>
    <scope>NUCLEOTIDE SEQUENCE</scope>
</reference>
<gene>
    <name evidence="1" type="ORF">CPAV1605_1276</name>
</gene>